<sequence>MLRILLTIVLPLALWVWAFIDCLVTPEGEVKHLPKPIWVIIVLLFPPLGPIAWLAVGRRRGFLRVGAPDGRPGRPAADGRARYGSPRGGRPLAPDDDPEFLASLGNGSAKGNDGSLKGNDNDHESMLRQWEADLRRRERELRGGDEPEDGRQS</sequence>
<evidence type="ECO:0000256" key="3">
    <source>
        <dbReference type="ARBA" id="ARBA00022692"/>
    </source>
</evidence>
<keyword evidence="4 7" id="KW-1133">Transmembrane helix</keyword>
<protein>
    <submittedName>
        <fullName evidence="9">PLD nuclease N-terminal domain-containing protein</fullName>
    </submittedName>
</protein>
<feature type="transmembrane region" description="Helical" evidence="7">
    <location>
        <begin position="37"/>
        <end position="56"/>
    </location>
</feature>
<feature type="domain" description="Cardiolipin synthase N-terminal" evidence="8">
    <location>
        <begin position="13"/>
        <end position="58"/>
    </location>
</feature>
<dbReference type="EMBL" id="CP115450">
    <property type="protein sequence ID" value="WBP88294.1"/>
    <property type="molecule type" value="Genomic_DNA"/>
</dbReference>
<feature type="region of interest" description="Disordered" evidence="6">
    <location>
        <begin position="64"/>
        <end position="153"/>
    </location>
</feature>
<evidence type="ECO:0000256" key="7">
    <source>
        <dbReference type="SAM" id="Phobius"/>
    </source>
</evidence>
<gene>
    <name evidence="9" type="ORF">O1G21_22275</name>
</gene>
<accession>A0ABY7Q6J8</accession>
<evidence type="ECO:0000313" key="10">
    <source>
        <dbReference type="Proteomes" id="UP001212821"/>
    </source>
</evidence>
<evidence type="ECO:0000259" key="8">
    <source>
        <dbReference type="Pfam" id="PF13396"/>
    </source>
</evidence>
<dbReference type="Proteomes" id="UP001212821">
    <property type="component" value="Chromosome"/>
</dbReference>
<name>A0ABY7Q6J8_9ACTN</name>
<keyword evidence="10" id="KW-1185">Reference proteome</keyword>
<evidence type="ECO:0000256" key="5">
    <source>
        <dbReference type="ARBA" id="ARBA00023136"/>
    </source>
</evidence>
<dbReference type="RefSeq" id="WP_270146384.1">
    <property type="nucleotide sequence ID" value="NZ_CP115450.1"/>
</dbReference>
<feature type="compositionally biased region" description="Low complexity" evidence="6">
    <location>
        <begin position="66"/>
        <end position="78"/>
    </location>
</feature>
<keyword evidence="5 7" id="KW-0472">Membrane</keyword>
<feature type="compositionally biased region" description="Basic and acidic residues" evidence="6">
    <location>
        <begin position="119"/>
        <end position="153"/>
    </location>
</feature>
<dbReference type="InterPro" id="IPR027379">
    <property type="entry name" value="CLS_N"/>
</dbReference>
<proteinExistence type="predicted"/>
<comment type="subcellular location">
    <subcellularLocation>
        <location evidence="1">Cell membrane</location>
        <topology evidence="1">Multi-pass membrane protein</topology>
    </subcellularLocation>
</comment>
<keyword evidence="2" id="KW-1003">Cell membrane</keyword>
<evidence type="ECO:0000256" key="4">
    <source>
        <dbReference type="ARBA" id="ARBA00022989"/>
    </source>
</evidence>
<evidence type="ECO:0000313" key="9">
    <source>
        <dbReference type="EMBL" id="WBP88294.1"/>
    </source>
</evidence>
<keyword evidence="3 7" id="KW-0812">Transmembrane</keyword>
<evidence type="ECO:0000256" key="1">
    <source>
        <dbReference type="ARBA" id="ARBA00004651"/>
    </source>
</evidence>
<organism evidence="9 10">
    <name type="scientific">Kitasatospora cathayae</name>
    <dbReference type="NCBI Taxonomy" id="3004092"/>
    <lineage>
        <taxon>Bacteria</taxon>
        <taxon>Bacillati</taxon>
        <taxon>Actinomycetota</taxon>
        <taxon>Actinomycetes</taxon>
        <taxon>Kitasatosporales</taxon>
        <taxon>Streptomycetaceae</taxon>
        <taxon>Kitasatospora</taxon>
    </lineage>
</organism>
<evidence type="ECO:0000256" key="2">
    <source>
        <dbReference type="ARBA" id="ARBA00022475"/>
    </source>
</evidence>
<reference evidence="10" key="1">
    <citation type="submission" date="2022-12" db="EMBL/GenBank/DDBJ databases">
        <authorList>
            <person name="Mo P."/>
        </authorList>
    </citation>
    <scope>NUCLEOTIDE SEQUENCE [LARGE SCALE GENOMIC DNA]</scope>
    <source>
        <strain evidence="10">HUAS 3-15</strain>
    </source>
</reference>
<evidence type="ECO:0000256" key="6">
    <source>
        <dbReference type="SAM" id="MobiDB-lite"/>
    </source>
</evidence>
<dbReference type="Pfam" id="PF13396">
    <property type="entry name" value="PLDc_N"/>
    <property type="match status" value="1"/>
</dbReference>